<dbReference type="InterPro" id="IPR002132">
    <property type="entry name" value="Ribosomal_uL5"/>
</dbReference>
<dbReference type="GO" id="GO:1990904">
    <property type="term" value="C:ribonucleoprotein complex"/>
    <property type="evidence" value="ECO:0007669"/>
    <property type="project" value="UniProtKB-KW"/>
</dbReference>
<dbReference type="PIRSF" id="PIRSF002161">
    <property type="entry name" value="Ribosomal_L5"/>
    <property type="match status" value="1"/>
</dbReference>
<evidence type="ECO:0000256" key="1">
    <source>
        <dbReference type="ARBA" id="ARBA00008553"/>
    </source>
</evidence>
<dbReference type="InterPro" id="IPR022803">
    <property type="entry name" value="Ribosomal_uL5_dom_sf"/>
</dbReference>
<protein>
    <submittedName>
        <fullName evidence="4">Ribosomal protein L5</fullName>
    </submittedName>
</protein>
<dbReference type="GeneID" id="26379845"/>
<evidence type="ECO:0000256" key="2">
    <source>
        <dbReference type="ARBA" id="ARBA00022980"/>
    </source>
</evidence>
<dbReference type="EMBL" id="KT874463">
    <property type="protein sequence ID" value="ALO71441.1"/>
    <property type="molecule type" value="Genomic_DNA"/>
</dbReference>
<accession>A0A0S2M9U1</accession>
<keyword evidence="3" id="KW-0687">Ribonucleoprotein</keyword>
<dbReference type="GO" id="GO:0006412">
    <property type="term" value="P:translation"/>
    <property type="evidence" value="ECO:0007669"/>
    <property type="project" value="InterPro"/>
</dbReference>
<dbReference type="RefSeq" id="YP_009186113.1">
    <property type="nucleotide sequence ID" value="NC_028615.1"/>
</dbReference>
<gene>
    <name evidence="4" type="primary">rpl5</name>
    <name evidence="4" type="ORF">Smar.m29</name>
</gene>
<organism evidence="4">
    <name type="scientific">Skeletonema marinoi</name>
    <dbReference type="NCBI Taxonomy" id="267567"/>
    <lineage>
        <taxon>Eukaryota</taxon>
        <taxon>Sar</taxon>
        <taxon>Stramenopiles</taxon>
        <taxon>Ochrophyta</taxon>
        <taxon>Bacillariophyta</taxon>
        <taxon>Coscinodiscophyceae</taxon>
        <taxon>Thalassiosirophycidae</taxon>
        <taxon>Thalassiosirales</taxon>
        <taxon>Skeletonemataceae</taxon>
        <taxon>Skeletonema</taxon>
        <taxon>Skeletonema marinoi-dohrnii complex</taxon>
    </lineage>
</organism>
<name>A0A0S2M9U1_9STRA</name>
<dbReference type="Gene3D" id="3.30.1440.10">
    <property type="match status" value="1"/>
</dbReference>
<evidence type="ECO:0000256" key="3">
    <source>
        <dbReference type="ARBA" id="ARBA00023274"/>
    </source>
</evidence>
<dbReference type="GO" id="GO:0005840">
    <property type="term" value="C:ribosome"/>
    <property type="evidence" value="ECO:0007669"/>
    <property type="project" value="UniProtKB-KW"/>
</dbReference>
<sequence>MFFLDAYFYNIVKYDLVNTFFYQNIEQIPKFEKIILNFGYQKSSFKHLISGLLALEFVSSRKSKLTKSKYLNVFLKIKKGSPVGCKIVLKKTCDVFFYLKLITSIFPKIKYSQSAHTKQSLKSIKSISIQLKTPLIFTELENQYQFFKDIPKLDITLVTTSKSQNELFFIFKSIKFFI</sequence>
<keyword evidence="2 4" id="KW-0689">Ribosomal protein</keyword>
<geneLocation type="mitochondrion" evidence="4"/>
<dbReference type="SUPFAM" id="SSF55282">
    <property type="entry name" value="RL5-like"/>
    <property type="match status" value="1"/>
</dbReference>
<evidence type="ECO:0000313" key="4">
    <source>
        <dbReference type="EMBL" id="ALO71441.1"/>
    </source>
</evidence>
<dbReference type="AlphaFoldDB" id="A0A0S2M9U1"/>
<dbReference type="GO" id="GO:0003735">
    <property type="term" value="F:structural constituent of ribosome"/>
    <property type="evidence" value="ECO:0007669"/>
    <property type="project" value="InterPro"/>
</dbReference>
<keyword evidence="4" id="KW-0496">Mitochondrion</keyword>
<proteinExistence type="inferred from homology"/>
<comment type="similarity">
    <text evidence="1">Belongs to the universal ribosomal protein uL5 family.</text>
</comment>
<reference evidence="4" key="1">
    <citation type="submission" date="2015-10" db="EMBL/GenBank/DDBJ databases">
        <title>Complete mitochondrial genome of Skeletonema marinoi (Mediophyceae, Bacillariophyta).</title>
        <authorList>
            <person name="An S.M."/>
            <person name="Yang E.C."/>
        </authorList>
    </citation>
    <scope>NUCLEOTIDE SEQUENCE</scope>
</reference>